<reference evidence="1" key="2">
    <citation type="submission" date="2023-06" db="EMBL/GenBank/DDBJ databases">
        <authorList>
            <consortium name="Lawrence Berkeley National Laboratory"/>
            <person name="Haridas S."/>
            <person name="Hensen N."/>
            <person name="Bonometti L."/>
            <person name="Westerberg I."/>
            <person name="Brannstrom I.O."/>
            <person name="Guillou S."/>
            <person name="Cros-Aarteil S."/>
            <person name="Calhoun S."/>
            <person name="Kuo A."/>
            <person name="Mondo S."/>
            <person name="Pangilinan J."/>
            <person name="Riley R."/>
            <person name="Labutti K."/>
            <person name="Andreopoulos B."/>
            <person name="Lipzen A."/>
            <person name="Chen C."/>
            <person name="Yanf M."/>
            <person name="Daum C."/>
            <person name="Ng V."/>
            <person name="Clum A."/>
            <person name="Steindorff A."/>
            <person name="Ohm R."/>
            <person name="Martin F."/>
            <person name="Silar P."/>
            <person name="Natvig D."/>
            <person name="Lalanne C."/>
            <person name="Gautier V."/>
            <person name="Ament-Velasquez S.L."/>
            <person name="Kruys A."/>
            <person name="Hutchinson M.I."/>
            <person name="Powell A.J."/>
            <person name="Barry K."/>
            <person name="Miller A.N."/>
            <person name="Grigoriev I.V."/>
            <person name="Debuchy R."/>
            <person name="Gladieux P."/>
            <person name="Thoren M.H."/>
            <person name="Johannesson H."/>
        </authorList>
    </citation>
    <scope>NUCLEOTIDE SEQUENCE</scope>
    <source>
        <strain evidence="1">CBS 958.72</strain>
    </source>
</reference>
<comment type="caution">
    <text evidence="1">The sequence shown here is derived from an EMBL/GenBank/DDBJ whole genome shotgun (WGS) entry which is preliminary data.</text>
</comment>
<evidence type="ECO:0000313" key="2">
    <source>
        <dbReference type="Proteomes" id="UP001287356"/>
    </source>
</evidence>
<name>A0AAE0JV76_9PEZI</name>
<dbReference type="InterPro" id="IPR027417">
    <property type="entry name" value="P-loop_NTPase"/>
</dbReference>
<organism evidence="1 2">
    <name type="scientific">Lasiosphaeria ovina</name>
    <dbReference type="NCBI Taxonomy" id="92902"/>
    <lineage>
        <taxon>Eukaryota</taxon>
        <taxon>Fungi</taxon>
        <taxon>Dikarya</taxon>
        <taxon>Ascomycota</taxon>
        <taxon>Pezizomycotina</taxon>
        <taxon>Sordariomycetes</taxon>
        <taxon>Sordariomycetidae</taxon>
        <taxon>Sordariales</taxon>
        <taxon>Lasiosphaeriaceae</taxon>
        <taxon>Lasiosphaeria</taxon>
    </lineage>
</organism>
<dbReference type="EMBL" id="JAULSN010000009">
    <property type="protein sequence ID" value="KAK3365046.1"/>
    <property type="molecule type" value="Genomic_DNA"/>
</dbReference>
<evidence type="ECO:0000313" key="1">
    <source>
        <dbReference type="EMBL" id="KAK3365046.1"/>
    </source>
</evidence>
<dbReference type="AlphaFoldDB" id="A0AAE0JV76"/>
<accession>A0AAE0JV76</accession>
<dbReference type="Proteomes" id="UP001287356">
    <property type="component" value="Unassembled WGS sequence"/>
</dbReference>
<dbReference type="SUPFAM" id="SSF52540">
    <property type="entry name" value="P-loop containing nucleoside triphosphate hydrolases"/>
    <property type="match status" value="1"/>
</dbReference>
<reference evidence="1" key="1">
    <citation type="journal article" date="2023" name="Mol. Phylogenet. Evol.">
        <title>Genome-scale phylogeny and comparative genomics of the fungal order Sordariales.</title>
        <authorList>
            <person name="Hensen N."/>
            <person name="Bonometti L."/>
            <person name="Westerberg I."/>
            <person name="Brannstrom I.O."/>
            <person name="Guillou S."/>
            <person name="Cros-Aarteil S."/>
            <person name="Calhoun S."/>
            <person name="Haridas S."/>
            <person name="Kuo A."/>
            <person name="Mondo S."/>
            <person name="Pangilinan J."/>
            <person name="Riley R."/>
            <person name="LaButti K."/>
            <person name="Andreopoulos B."/>
            <person name="Lipzen A."/>
            <person name="Chen C."/>
            <person name="Yan M."/>
            <person name="Daum C."/>
            <person name="Ng V."/>
            <person name="Clum A."/>
            <person name="Steindorff A."/>
            <person name="Ohm R.A."/>
            <person name="Martin F."/>
            <person name="Silar P."/>
            <person name="Natvig D.O."/>
            <person name="Lalanne C."/>
            <person name="Gautier V."/>
            <person name="Ament-Velasquez S.L."/>
            <person name="Kruys A."/>
            <person name="Hutchinson M.I."/>
            <person name="Powell A.J."/>
            <person name="Barry K."/>
            <person name="Miller A.N."/>
            <person name="Grigoriev I.V."/>
            <person name="Debuchy R."/>
            <person name="Gladieux P."/>
            <person name="Hiltunen Thoren M."/>
            <person name="Johannesson H."/>
        </authorList>
    </citation>
    <scope>NUCLEOTIDE SEQUENCE</scope>
    <source>
        <strain evidence="1">CBS 958.72</strain>
    </source>
</reference>
<keyword evidence="2" id="KW-1185">Reference proteome</keyword>
<dbReference type="Gene3D" id="3.40.50.300">
    <property type="entry name" value="P-loop containing nucleotide triphosphate hydrolases"/>
    <property type="match status" value="1"/>
</dbReference>
<gene>
    <name evidence="1" type="ORF">B0T24DRAFT_652212</name>
</gene>
<proteinExistence type="predicted"/>
<protein>
    <submittedName>
        <fullName evidence="1">Pfs domain-containing protein</fullName>
    </submittedName>
</protein>
<sequence length="802" mass="91112">MLSEHPQTKISAALAADIRNEPLLDLWQLVLHEKLHRMQQCAVPLNMELHDWVTPESFLQILTDSYNANGFSQLVPRLRQTFLSMEPFVTAITTMATSSRLSALVWGSLTMIFQCLPNLFHQTNQMLTDLPKSLPHLREIYEAFVEFCFKSIEVLLSNTCYTLLRGKWIGLGAECDRTKECLDSRSSGFEKEARLADVQEQFRRHAEVVARIDLTSPMGSPRVDLVTNLNLPRNDRFAGRTSVLATLHSERTPSFHNSDISLRTRCSCAIHAIGGMGKTETALDLEWFQTAASPWLLVFDNAENTSTIRNYWPASTRGAIIITSQNPQLAHHTKSQIHLPAMPPDEGSALIQCFLNRAIAHFAGYIAKPHNRIKSSQTWKDDDLEMSDAYGMTWMFVGPKAASDKSSWSYWDTERFDAAMGVLLERHLVDRYNLPEGHCLRTHRALQRTRLQNLDADFPRRQRVFEEVVEILRKAFPEANIITRGDTAKYEQSARYMMRVLSVHTTYVQSNPNPPGKESPVRRHILSDVGYYGVNNAIQSQVLALLETGESICSALLDTRAERVRPILGNILGPMQVLIQYLGVEGRRRALGVNQRQIPNREEQLAGIPRDRWTQLDHVNFGRASNDTGVSLTQLNRVDETRPWLDKALEYYQGAGTEETLTSRFGHIYCFQLLPLAALELHKEAFDKRLTRQGSNHHLTLASQYCLAEVVDNGHVTLAWRQEDVVRAKFRLSIVLRALDMDDEASAILREVESDLDEARKAAQSTDKEYKYTDGDDTILLDYSVSVFHSRTAGIWSNGKFW</sequence>